<protein>
    <recommendedName>
        <fullName evidence="1">Protein kinase domain-containing protein</fullName>
    </recommendedName>
</protein>
<proteinExistence type="predicted"/>
<keyword evidence="3" id="KW-1185">Reference proteome</keyword>
<dbReference type="EMBL" id="CAJJDM010000166">
    <property type="protein sequence ID" value="CAD8114702.1"/>
    <property type="molecule type" value="Genomic_DNA"/>
</dbReference>
<comment type="caution">
    <text evidence="2">The sequence shown here is derived from an EMBL/GenBank/DDBJ whole genome shotgun (WGS) entry which is preliminary data.</text>
</comment>
<feature type="domain" description="Protein kinase" evidence="1">
    <location>
        <begin position="90"/>
        <end position="331"/>
    </location>
</feature>
<evidence type="ECO:0000313" key="3">
    <source>
        <dbReference type="Proteomes" id="UP000688137"/>
    </source>
</evidence>
<dbReference type="PROSITE" id="PS50011">
    <property type="entry name" value="PROTEIN_KINASE_DOM"/>
    <property type="match status" value="1"/>
</dbReference>
<dbReference type="AlphaFoldDB" id="A0A8S1QGD5"/>
<dbReference type="Pfam" id="PF00069">
    <property type="entry name" value="Pkinase"/>
    <property type="match status" value="1"/>
</dbReference>
<dbReference type="GO" id="GO:0005524">
    <property type="term" value="F:ATP binding"/>
    <property type="evidence" value="ECO:0007669"/>
    <property type="project" value="InterPro"/>
</dbReference>
<dbReference type="Proteomes" id="UP000688137">
    <property type="component" value="Unassembled WGS sequence"/>
</dbReference>
<dbReference type="PANTHER" id="PTHR24347">
    <property type="entry name" value="SERINE/THREONINE-PROTEIN KINASE"/>
    <property type="match status" value="1"/>
</dbReference>
<organism evidence="2 3">
    <name type="scientific">Paramecium primaurelia</name>
    <dbReference type="NCBI Taxonomy" id="5886"/>
    <lineage>
        <taxon>Eukaryota</taxon>
        <taxon>Sar</taxon>
        <taxon>Alveolata</taxon>
        <taxon>Ciliophora</taxon>
        <taxon>Intramacronucleata</taxon>
        <taxon>Oligohymenophorea</taxon>
        <taxon>Peniculida</taxon>
        <taxon>Parameciidae</taxon>
        <taxon>Paramecium</taxon>
    </lineage>
</organism>
<dbReference type="InterPro" id="IPR000719">
    <property type="entry name" value="Prot_kinase_dom"/>
</dbReference>
<evidence type="ECO:0000313" key="2">
    <source>
        <dbReference type="EMBL" id="CAD8114702.1"/>
    </source>
</evidence>
<name>A0A8S1QGD5_PARPR</name>
<dbReference type="SMART" id="SM00220">
    <property type="entry name" value="S_TKc"/>
    <property type="match status" value="1"/>
</dbReference>
<dbReference type="OMA" id="NCKICKV"/>
<evidence type="ECO:0000259" key="1">
    <source>
        <dbReference type="PROSITE" id="PS50011"/>
    </source>
</evidence>
<reference evidence="2" key="1">
    <citation type="submission" date="2021-01" db="EMBL/GenBank/DDBJ databases">
        <authorList>
            <consortium name="Genoscope - CEA"/>
            <person name="William W."/>
        </authorList>
    </citation>
    <scope>NUCLEOTIDE SEQUENCE</scope>
</reference>
<gene>
    <name evidence="2" type="ORF">PPRIM_AZ9-3.1.T1610030</name>
</gene>
<accession>A0A8S1QGD5</accession>
<dbReference type="GO" id="GO:0004672">
    <property type="term" value="F:protein kinase activity"/>
    <property type="evidence" value="ECO:0007669"/>
    <property type="project" value="InterPro"/>
</dbReference>
<sequence length="331" mass="39254">MLTILQFPCWILNVQHNLTLYDERIEITRHNLIFKIDIHLKIKMRWEISLSGIQAVHIEDLMIKANQEDLNQLKQHLDGRVSYLGIQNYYETIELLSDKKNCKICKVEDRFTKVKLCCRSLKKDAYNQEQLYQSIIILYKLQQHKYFPKLYEVYESKAHIYIVMELMDHHLNVDLIHEEIQIITLDLLKTIKILIDNQIQYSKFKLSDLMMDKRGNIKLISFCHASRSKDIDLDNYLGNIGQIMIQLYGFKDSYNSLPYIPDKGNEFIIGLLNPNLDYRFTFEDAMQHEYIQSIFGETNIPMKFTQNPKLITGVTEAISQYTKSSYYQKIK</sequence>